<dbReference type="RefSeq" id="WP_012200539.1">
    <property type="nucleotide sequence ID" value="NC_010001.1"/>
</dbReference>
<dbReference type="GO" id="GO:0050661">
    <property type="term" value="F:NADP binding"/>
    <property type="evidence" value="ECO:0007669"/>
    <property type="project" value="TreeGrafter"/>
</dbReference>
<keyword evidence="2" id="KW-0028">Amino-acid biosynthesis</keyword>
<organism evidence="4 5">
    <name type="scientific">Lachnoclostridium phytofermentans (strain ATCC 700394 / DSM 18823 / ISDg)</name>
    <name type="common">Clostridium phytofermentans</name>
    <dbReference type="NCBI Taxonomy" id="357809"/>
    <lineage>
        <taxon>Bacteria</taxon>
        <taxon>Bacillati</taxon>
        <taxon>Bacillota</taxon>
        <taxon>Clostridia</taxon>
        <taxon>Lachnospirales</taxon>
        <taxon>Lachnospiraceae</taxon>
    </lineage>
</organism>
<evidence type="ECO:0000313" key="5">
    <source>
        <dbReference type="Proteomes" id="UP000000370"/>
    </source>
</evidence>
<protein>
    <submittedName>
        <fullName evidence="4">Shikimate dehydrogenase substrate binding domain protein</fullName>
    </submittedName>
</protein>
<sequence>MDYGLIGEKLGHSYSKIIHEQITDYQYEIHPLSKEEFPLFMKEKNFKAINVTIPYKRDVIPYLNEIDEKAKKIGAVNTIVNDNGKLTGYNTDYDGFYYTLVENQIEVKGKKVLVLGNGGAALAVLAVLKALEVGQILIVKYKEEDGCITYEEAKEKHFDASIIINTTPVGMYPNCNDSPIDLTPYQSLEAVVDVIYNPLTTKLLAQAMERQIKAVNGLAMLVAQAKYAVEHFKNCKLSDELIGPIYSKVEALLKNK</sequence>
<evidence type="ECO:0000256" key="1">
    <source>
        <dbReference type="ARBA" id="ARBA00004871"/>
    </source>
</evidence>
<evidence type="ECO:0000313" key="4">
    <source>
        <dbReference type="EMBL" id="ABX42886.1"/>
    </source>
</evidence>
<dbReference type="GO" id="GO:0005829">
    <property type="term" value="C:cytosol"/>
    <property type="evidence" value="ECO:0007669"/>
    <property type="project" value="TreeGrafter"/>
</dbReference>
<dbReference type="eggNOG" id="COG0169">
    <property type="taxonomic scope" value="Bacteria"/>
</dbReference>
<accession>A9KMD2</accession>
<dbReference type="GO" id="GO:0019632">
    <property type="term" value="P:shikimate metabolic process"/>
    <property type="evidence" value="ECO:0007669"/>
    <property type="project" value="TreeGrafter"/>
</dbReference>
<dbReference type="AlphaFoldDB" id="A9KMD2"/>
<comment type="pathway">
    <text evidence="1">Metabolic intermediate biosynthesis; chorismate biosynthesis; chorismate from D-erythrose 4-phosphate and phosphoenolpyruvate: step 4/7.</text>
</comment>
<evidence type="ECO:0000259" key="3">
    <source>
        <dbReference type="Pfam" id="PF08501"/>
    </source>
</evidence>
<dbReference type="KEGG" id="cpy:Cphy_2525"/>
<dbReference type="InterPro" id="IPR046346">
    <property type="entry name" value="Aminoacid_DH-like_N_sf"/>
</dbReference>
<dbReference type="HOGENOM" id="CLU_044063_4_1_9"/>
<dbReference type="GO" id="GO:0009073">
    <property type="term" value="P:aromatic amino acid family biosynthetic process"/>
    <property type="evidence" value="ECO:0007669"/>
    <property type="project" value="UniProtKB-KW"/>
</dbReference>
<dbReference type="Proteomes" id="UP000000370">
    <property type="component" value="Chromosome"/>
</dbReference>
<keyword evidence="5" id="KW-1185">Reference proteome</keyword>
<feature type="domain" description="Shikimate dehydrogenase substrate binding N-terminal" evidence="3">
    <location>
        <begin position="5"/>
        <end position="79"/>
    </location>
</feature>
<dbReference type="GO" id="GO:0004764">
    <property type="term" value="F:shikimate 3-dehydrogenase (NADP+) activity"/>
    <property type="evidence" value="ECO:0007669"/>
    <property type="project" value="InterPro"/>
</dbReference>
<dbReference type="CDD" id="cd01065">
    <property type="entry name" value="NAD_bind_Shikimate_DH"/>
    <property type="match status" value="1"/>
</dbReference>
<dbReference type="Gene3D" id="3.40.50.10860">
    <property type="entry name" value="Leucine Dehydrogenase, chain A, domain 1"/>
    <property type="match status" value="1"/>
</dbReference>
<dbReference type="InterPro" id="IPR036291">
    <property type="entry name" value="NAD(P)-bd_dom_sf"/>
</dbReference>
<dbReference type="GO" id="GO:0009423">
    <property type="term" value="P:chorismate biosynthetic process"/>
    <property type="evidence" value="ECO:0007669"/>
    <property type="project" value="TreeGrafter"/>
</dbReference>
<dbReference type="OrthoDB" id="9792692at2"/>
<dbReference type="EMBL" id="CP000885">
    <property type="protein sequence ID" value="ABX42886.1"/>
    <property type="molecule type" value="Genomic_DNA"/>
</dbReference>
<evidence type="ECO:0000256" key="2">
    <source>
        <dbReference type="ARBA" id="ARBA00023141"/>
    </source>
</evidence>
<dbReference type="Pfam" id="PF08501">
    <property type="entry name" value="Shikimate_dh_N"/>
    <property type="match status" value="1"/>
</dbReference>
<dbReference type="SUPFAM" id="SSF53223">
    <property type="entry name" value="Aminoacid dehydrogenase-like, N-terminal domain"/>
    <property type="match status" value="1"/>
</dbReference>
<dbReference type="PANTHER" id="PTHR21089:SF1">
    <property type="entry name" value="BIFUNCTIONAL 3-DEHYDROQUINATE DEHYDRATASE_SHIKIMATE DEHYDROGENASE, CHLOROPLASTIC"/>
    <property type="match status" value="1"/>
</dbReference>
<dbReference type="SUPFAM" id="SSF51735">
    <property type="entry name" value="NAD(P)-binding Rossmann-fold domains"/>
    <property type="match status" value="1"/>
</dbReference>
<keyword evidence="2" id="KW-0057">Aromatic amino acid biosynthesis</keyword>
<gene>
    <name evidence="4" type="ordered locus">Cphy_2525</name>
</gene>
<dbReference type="PANTHER" id="PTHR21089">
    <property type="entry name" value="SHIKIMATE DEHYDROGENASE"/>
    <property type="match status" value="1"/>
</dbReference>
<dbReference type="STRING" id="357809.Cphy_2525"/>
<reference evidence="5" key="1">
    <citation type="submission" date="2007-11" db="EMBL/GenBank/DDBJ databases">
        <title>Complete genome sequence of Clostridium phytofermentans ISDg.</title>
        <authorList>
            <person name="Leschine S.B."/>
            <person name="Warnick T.A."/>
            <person name="Blanchard J.L."/>
            <person name="Schnell D.J."/>
            <person name="Petit E.L."/>
            <person name="LaTouf W.G."/>
            <person name="Copeland A."/>
            <person name="Lucas S."/>
            <person name="Lapidus A."/>
            <person name="Barry K."/>
            <person name="Glavina del Rio T."/>
            <person name="Dalin E."/>
            <person name="Tice H."/>
            <person name="Pitluck S."/>
            <person name="Kiss H."/>
            <person name="Brettin T."/>
            <person name="Bruce D."/>
            <person name="Detter J.C."/>
            <person name="Han C."/>
            <person name="Kuske C."/>
            <person name="Schmutz J."/>
            <person name="Larimer F."/>
            <person name="Land M."/>
            <person name="Hauser L."/>
            <person name="Kyrpides N."/>
            <person name="Kim E.A."/>
            <person name="Richardson P."/>
        </authorList>
    </citation>
    <scope>NUCLEOTIDE SEQUENCE [LARGE SCALE GENOMIC DNA]</scope>
    <source>
        <strain evidence="5">ATCC 700394 / DSM 18823 / ISDg</strain>
    </source>
</reference>
<proteinExistence type="predicted"/>
<dbReference type="InterPro" id="IPR013708">
    <property type="entry name" value="Shikimate_DH-bd_N"/>
</dbReference>
<name>A9KMD2_LACP7</name>
<dbReference type="InterPro" id="IPR022893">
    <property type="entry name" value="Shikimate_DH_fam"/>
</dbReference>
<dbReference type="Gene3D" id="3.40.50.720">
    <property type="entry name" value="NAD(P)-binding Rossmann-like Domain"/>
    <property type="match status" value="1"/>
</dbReference>